<keyword evidence="11" id="KW-1185">Reference proteome</keyword>
<dbReference type="InterPro" id="IPR025846">
    <property type="entry name" value="TBL_N"/>
</dbReference>
<name>A0AAV0D2W9_9ASTE</name>
<keyword evidence="3 7" id="KW-0812">Transmembrane</keyword>
<dbReference type="AlphaFoldDB" id="A0AAV0D2W9"/>
<comment type="similarity">
    <text evidence="2">Belongs to the PC-esterase family. TBL subfamily.</text>
</comment>
<dbReference type="Pfam" id="PF13839">
    <property type="entry name" value="PC-Esterase"/>
    <property type="match status" value="1"/>
</dbReference>
<protein>
    <recommendedName>
        <fullName evidence="12">Trichome birefringence-like N-terminal domain-containing protein</fullName>
    </recommendedName>
</protein>
<dbReference type="Proteomes" id="UP001152523">
    <property type="component" value="Unassembled WGS sequence"/>
</dbReference>
<keyword evidence="4" id="KW-0735">Signal-anchor</keyword>
<dbReference type="PANTHER" id="PTHR32285">
    <property type="entry name" value="PROTEIN TRICHOME BIREFRINGENCE-LIKE 9-RELATED"/>
    <property type="match status" value="1"/>
</dbReference>
<dbReference type="PANTHER" id="PTHR32285:SF19">
    <property type="entry name" value="PROTEIN TRICHOME BIREFRINGENCE-LIKE 6"/>
    <property type="match status" value="1"/>
</dbReference>
<evidence type="ECO:0000313" key="11">
    <source>
        <dbReference type="Proteomes" id="UP001152523"/>
    </source>
</evidence>
<dbReference type="InterPro" id="IPR029962">
    <property type="entry name" value="TBL"/>
</dbReference>
<evidence type="ECO:0000256" key="3">
    <source>
        <dbReference type="ARBA" id="ARBA00022692"/>
    </source>
</evidence>
<reference evidence="10" key="1">
    <citation type="submission" date="2022-07" db="EMBL/GenBank/DDBJ databases">
        <authorList>
            <person name="Macas J."/>
            <person name="Novak P."/>
            <person name="Neumann P."/>
        </authorList>
    </citation>
    <scope>NUCLEOTIDE SEQUENCE</scope>
</reference>
<comment type="subcellular location">
    <subcellularLocation>
        <location evidence="1">Membrane</location>
        <topology evidence="1">Single-pass membrane protein</topology>
    </subcellularLocation>
</comment>
<feature type="domain" description="Trichome birefringence-like N-terminal" evidence="9">
    <location>
        <begin position="164"/>
        <end position="215"/>
    </location>
</feature>
<feature type="domain" description="Trichome birefringence-like C-terminal" evidence="8">
    <location>
        <begin position="216"/>
        <end position="497"/>
    </location>
</feature>
<evidence type="ECO:0008006" key="12">
    <source>
        <dbReference type="Google" id="ProtNLM"/>
    </source>
</evidence>
<dbReference type="EMBL" id="CAMAPF010000060">
    <property type="protein sequence ID" value="CAH9088912.1"/>
    <property type="molecule type" value="Genomic_DNA"/>
</dbReference>
<sequence length="506" mass="58011">MEKQRSFSIKRTRFLVFSFTVCLGLIFLVFFSIWVIKLSPFPQETHIELNSAHFLSLGSMPFIAQTSLGSKDPILGSAQENKGKVAAGEVNGNFTVTANTNLLKFGKSPEFSANESENSENCGMSVYTSANCNVKQEKVSSTSTLSNKISLIEKKEEENGGVVCDVTNGKWVFDEMHPLYTNVSCPFIDEGFNCQTNGRTDKDYMKWRWQPQHCNIPRFNATHMLELMRGKRLVFVGDSINRNQWESMLCLLMGAVKDQKKVYETRGRRITKGKGAYSFKFVDYKCTIEFYVTHFLVRESKVRMGKKRRQTLRIDAIDKGSSRWRGADILVFNTAHWWSHHKTKAGRNYYQEGDQVHGHLDILTAYQRALMTWASWVDTHINPAKTRVFFRTSSPSHFSGGQWNNGGHCKGASQPLREGESYESYFEKNMIMEKVTKEMKTPVTILNITGLSSYRVDGHPSVYGRRQSEGSNYSEFQDCSHWCLPGVPDTWNQILYYYIQLAHKQR</sequence>
<dbReference type="GO" id="GO:0016020">
    <property type="term" value="C:membrane"/>
    <property type="evidence" value="ECO:0007669"/>
    <property type="project" value="UniProtKB-SubCell"/>
</dbReference>
<dbReference type="GO" id="GO:0005794">
    <property type="term" value="C:Golgi apparatus"/>
    <property type="evidence" value="ECO:0007669"/>
    <property type="project" value="TreeGrafter"/>
</dbReference>
<keyword evidence="6 7" id="KW-0472">Membrane</keyword>
<organism evidence="10 11">
    <name type="scientific">Cuscuta epithymum</name>
    <dbReference type="NCBI Taxonomy" id="186058"/>
    <lineage>
        <taxon>Eukaryota</taxon>
        <taxon>Viridiplantae</taxon>
        <taxon>Streptophyta</taxon>
        <taxon>Embryophyta</taxon>
        <taxon>Tracheophyta</taxon>
        <taxon>Spermatophyta</taxon>
        <taxon>Magnoliopsida</taxon>
        <taxon>eudicotyledons</taxon>
        <taxon>Gunneridae</taxon>
        <taxon>Pentapetalae</taxon>
        <taxon>asterids</taxon>
        <taxon>lamiids</taxon>
        <taxon>Solanales</taxon>
        <taxon>Convolvulaceae</taxon>
        <taxon>Cuscuteae</taxon>
        <taxon>Cuscuta</taxon>
        <taxon>Cuscuta subgen. Cuscuta</taxon>
    </lineage>
</organism>
<feature type="transmembrane region" description="Helical" evidence="7">
    <location>
        <begin position="12"/>
        <end position="36"/>
    </location>
</feature>
<evidence type="ECO:0000256" key="1">
    <source>
        <dbReference type="ARBA" id="ARBA00004167"/>
    </source>
</evidence>
<dbReference type="Pfam" id="PF14416">
    <property type="entry name" value="PMR5N"/>
    <property type="match status" value="1"/>
</dbReference>
<evidence type="ECO:0000259" key="9">
    <source>
        <dbReference type="Pfam" id="PF14416"/>
    </source>
</evidence>
<dbReference type="InterPro" id="IPR026057">
    <property type="entry name" value="TBL_C"/>
</dbReference>
<evidence type="ECO:0000256" key="2">
    <source>
        <dbReference type="ARBA" id="ARBA00007727"/>
    </source>
</evidence>
<proteinExistence type="inferred from homology"/>
<dbReference type="GO" id="GO:0016413">
    <property type="term" value="F:O-acetyltransferase activity"/>
    <property type="evidence" value="ECO:0007669"/>
    <property type="project" value="InterPro"/>
</dbReference>
<keyword evidence="5 7" id="KW-1133">Transmembrane helix</keyword>
<evidence type="ECO:0000256" key="6">
    <source>
        <dbReference type="ARBA" id="ARBA00023136"/>
    </source>
</evidence>
<evidence type="ECO:0000256" key="5">
    <source>
        <dbReference type="ARBA" id="ARBA00022989"/>
    </source>
</evidence>
<evidence type="ECO:0000259" key="8">
    <source>
        <dbReference type="Pfam" id="PF13839"/>
    </source>
</evidence>
<evidence type="ECO:0000313" key="10">
    <source>
        <dbReference type="EMBL" id="CAH9088912.1"/>
    </source>
</evidence>
<gene>
    <name evidence="10" type="ORF">CEPIT_LOCUS10666</name>
</gene>
<accession>A0AAV0D2W9</accession>
<comment type="caution">
    <text evidence="10">The sequence shown here is derived from an EMBL/GenBank/DDBJ whole genome shotgun (WGS) entry which is preliminary data.</text>
</comment>
<evidence type="ECO:0000256" key="7">
    <source>
        <dbReference type="SAM" id="Phobius"/>
    </source>
</evidence>
<evidence type="ECO:0000256" key="4">
    <source>
        <dbReference type="ARBA" id="ARBA00022968"/>
    </source>
</evidence>